<dbReference type="RefSeq" id="XP_044549826.1">
    <property type="nucleotide sequence ID" value="XM_044692459.1"/>
</dbReference>
<name>A0AA88GT77_NAELO</name>
<sequence>MRKGFSLPKSSIFREGWRRESFIMGVLPWQYQAITNAFQRRLNHTKYISSLKIFEKALITASRNNNVALVTNEYHQMNDQIQIFTQQRC</sequence>
<keyword evidence="2" id="KW-1185">Reference proteome</keyword>
<dbReference type="AlphaFoldDB" id="A0AA88GT77"/>
<evidence type="ECO:0000313" key="2">
    <source>
        <dbReference type="Proteomes" id="UP000816034"/>
    </source>
</evidence>
<reference evidence="1 2" key="1">
    <citation type="journal article" date="2018" name="BMC Genomics">
        <title>The genome of Naegleria lovaniensis, the basis for a comparative approach to unravel pathogenicity factors of the human pathogenic amoeba N. fowleri.</title>
        <authorList>
            <person name="Liechti N."/>
            <person name="Schurch N."/>
            <person name="Bruggmann R."/>
            <person name="Wittwer M."/>
        </authorList>
    </citation>
    <scope>NUCLEOTIDE SEQUENCE [LARGE SCALE GENOMIC DNA]</scope>
    <source>
        <strain evidence="1 2">ATCC 30569</strain>
    </source>
</reference>
<dbReference type="EMBL" id="PYSW02000017">
    <property type="protein sequence ID" value="KAG2385833.1"/>
    <property type="molecule type" value="Genomic_DNA"/>
</dbReference>
<comment type="caution">
    <text evidence="1">The sequence shown here is derived from an EMBL/GenBank/DDBJ whole genome shotgun (WGS) entry which is preliminary data.</text>
</comment>
<dbReference type="Proteomes" id="UP000816034">
    <property type="component" value="Unassembled WGS sequence"/>
</dbReference>
<accession>A0AA88GT77</accession>
<dbReference type="GeneID" id="68095437"/>
<organism evidence="1 2">
    <name type="scientific">Naegleria lovaniensis</name>
    <name type="common">Amoeba</name>
    <dbReference type="NCBI Taxonomy" id="51637"/>
    <lineage>
        <taxon>Eukaryota</taxon>
        <taxon>Discoba</taxon>
        <taxon>Heterolobosea</taxon>
        <taxon>Tetramitia</taxon>
        <taxon>Eutetramitia</taxon>
        <taxon>Vahlkampfiidae</taxon>
        <taxon>Naegleria</taxon>
    </lineage>
</organism>
<protein>
    <submittedName>
        <fullName evidence="1">Uncharacterized protein</fullName>
    </submittedName>
</protein>
<evidence type="ECO:0000313" key="1">
    <source>
        <dbReference type="EMBL" id="KAG2385833.1"/>
    </source>
</evidence>
<gene>
    <name evidence="1" type="ORF">C9374_002982</name>
</gene>
<proteinExistence type="predicted"/>